<dbReference type="AlphaFoldDB" id="A0A2G8JT18"/>
<dbReference type="Pfam" id="PF00630">
    <property type="entry name" value="Filamin"/>
    <property type="match status" value="1"/>
</dbReference>
<feature type="region of interest" description="Disordered" evidence="4">
    <location>
        <begin position="331"/>
        <end position="397"/>
    </location>
</feature>
<dbReference type="EMBL" id="MRZV01001303">
    <property type="protein sequence ID" value="PIK38904.1"/>
    <property type="molecule type" value="Genomic_DNA"/>
</dbReference>
<dbReference type="SUPFAM" id="SSF57845">
    <property type="entry name" value="B-box zinc-binding domain"/>
    <property type="match status" value="1"/>
</dbReference>
<keyword evidence="2" id="KW-0862">Zinc</keyword>
<keyword evidence="2" id="KW-0479">Metal-binding</keyword>
<dbReference type="SMART" id="SM00557">
    <property type="entry name" value="IG_FLMN"/>
    <property type="match status" value="1"/>
</dbReference>
<comment type="caution">
    <text evidence="6">The sequence shown here is derived from an EMBL/GenBank/DDBJ whole genome shotgun (WGS) entry which is preliminary data.</text>
</comment>
<dbReference type="GO" id="GO:0008270">
    <property type="term" value="F:zinc ion binding"/>
    <property type="evidence" value="ECO:0007669"/>
    <property type="project" value="UniProtKB-KW"/>
</dbReference>
<dbReference type="OrthoDB" id="264520at2759"/>
<keyword evidence="1" id="KW-0677">Repeat</keyword>
<feature type="repeat" description="Filamin" evidence="3">
    <location>
        <begin position="122"/>
        <end position="226"/>
    </location>
</feature>
<dbReference type="SMART" id="SM00336">
    <property type="entry name" value="BBOX"/>
    <property type="match status" value="1"/>
</dbReference>
<dbReference type="GO" id="GO:0005654">
    <property type="term" value="C:nucleoplasm"/>
    <property type="evidence" value="ECO:0007669"/>
    <property type="project" value="TreeGrafter"/>
</dbReference>
<dbReference type="Gene3D" id="2.60.40.10">
    <property type="entry name" value="Immunoglobulins"/>
    <property type="match status" value="1"/>
</dbReference>
<evidence type="ECO:0000313" key="6">
    <source>
        <dbReference type="EMBL" id="PIK38904.1"/>
    </source>
</evidence>
<name>A0A2G8JT18_STIJA</name>
<feature type="compositionally biased region" description="Basic and acidic residues" evidence="4">
    <location>
        <begin position="340"/>
        <end position="397"/>
    </location>
</feature>
<dbReference type="CDD" id="cd19785">
    <property type="entry name" value="Bbox2_TRIM45_C-X"/>
    <property type="match status" value="1"/>
</dbReference>
<dbReference type="Gene3D" id="3.30.160.60">
    <property type="entry name" value="Classic Zinc Finger"/>
    <property type="match status" value="1"/>
</dbReference>
<dbReference type="PANTHER" id="PTHR25462:SF291">
    <property type="entry name" value="E3 UBIQUITIN-PROTEIN LIGASE TRIM45"/>
    <property type="match status" value="1"/>
</dbReference>
<feature type="domain" description="B box-type" evidence="5">
    <location>
        <begin position="38"/>
        <end position="79"/>
    </location>
</feature>
<dbReference type="GO" id="GO:0061630">
    <property type="term" value="F:ubiquitin protein ligase activity"/>
    <property type="evidence" value="ECO:0007669"/>
    <property type="project" value="TreeGrafter"/>
</dbReference>
<dbReference type="PROSITE" id="PS50119">
    <property type="entry name" value="ZF_BBOX"/>
    <property type="match status" value="1"/>
</dbReference>
<gene>
    <name evidence="6" type="ORF">BSL78_24261</name>
</gene>
<keyword evidence="2" id="KW-0863">Zinc-finger</keyword>
<dbReference type="InterPro" id="IPR000315">
    <property type="entry name" value="Znf_B-box"/>
</dbReference>
<evidence type="ECO:0000256" key="1">
    <source>
        <dbReference type="ARBA" id="ARBA00022737"/>
    </source>
</evidence>
<evidence type="ECO:0000256" key="3">
    <source>
        <dbReference type="PROSITE-ProRule" id="PRU00087"/>
    </source>
</evidence>
<evidence type="ECO:0000256" key="4">
    <source>
        <dbReference type="SAM" id="MobiDB-lite"/>
    </source>
</evidence>
<dbReference type="InterPro" id="IPR017868">
    <property type="entry name" value="Filamin/ABP280_repeat-like"/>
</dbReference>
<protein>
    <submittedName>
        <fullName evidence="6">Putative tripartite motif-containing protein 45</fullName>
    </submittedName>
</protein>
<dbReference type="SUPFAM" id="SSF81296">
    <property type="entry name" value="E set domains"/>
    <property type="match status" value="1"/>
</dbReference>
<proteinExistence type="predicted"/>
<dbReference type="InterPro" id="IPR014756">
    <property type="entry name" value="Ig_E-set"/>
</dbReference>
<sequence length="430" mass="48304">MVNICGFCCQAHKRQKKTANHNVVSFLEARRRSYQQLQCPVHCPKHQQEELKFYCETCDYSVCRDCCLVEHREHLVEYVDDVGAHHKKNLVSKSPISTAASIQFKAKSSESNNLYIRGVISTCMADAGKSYADGEGLRRARVGEETIVSVTVLDDAGHLLGDGGDDIQADIYSVDDIKKKFQCYVQDRGDGTYKLSYCLKELGSYILNVRVSGHTSSTDSPFSLSVRTPWKSHTGMWHCCTFCSSEGNKDVTCACGGTMPGGFRGCGHNHIGHPGSWHWSCCASLDQDSVCSSKEPIIRSASQDNIVSMKGRLQRRATLAHADRIRMLQQHQQGMVGSVRSDKPLRVRDHSPRRLRDPSPMRARDPSPMRVRDPSPMRFRDPSPMRFRDPSPMRSDTVDRYQYNQSQYAHSATGSPSLNIDARSWKNVSF</sequence>
<evidence type="ECO:0000259" key="5">
    <source>
        <dbReference type="PROSITE" id="PS50119"/>
    </source>
</evidence>
<dbReference type="STRING" id="307972.A0A2G8JT18"/>
<organism evidence="6 7">
    <name type="scientific">Stichopus japonicus</name>
    <name type="common">Sea cucumber</name>
    <dbReference type="NCBI Taxonomy" id="307972"/>
    <lineage>
        <taxon>Eukaryota</taxon>
        <taxon>Metazoa</taxon>
        <taxon>Echinodermata</taxon>
        <taxon>Eleutherozoa</taxon>
        <taxon>Echinozoa</taxon>
        <taxon>Holothuroidea</taxon>
        <taxon>Aspidochirotacea</taxon>
        <taxon>Aspidochirotida</taxon>
        <taxon>Stichopodidae</taxon>
        <taxon>Apostichopus</taxon>
    </lineage>
</organism>
<dbReference type="PANTHER" id="PTHR25462">
    <property type="entry name" value="BONUS, ISOFORM C-RELATED"/>
    <property type="match status" value="1"/>
</dbReference>
<dbReference type="Proteomes" id="UP000230750">
    <property type="component" value="Unassembled WGS sequence"/>
</dbReference>
<dbReference type="InterPro" id="IPR047153">
    <property type="entry name" value="TRIM45/56/19-like"/>
</dbReference>
<keyword evidence="7" id="KW-1185">Reference proteome</keyword>
<dbReference type="InterPro" id="IPR013783">
    <property type="entry name" value="Ig-like_fold"/>
</dbReference>
<accession>A0A2G8JT18</accession>
<evidence type="ECO:0000313" key="7">
    <source>
        <dbReference type="Proteomes" id="UP000230750"/>
    </source>
</evidence>
<reference evidence="6 7" key="1">
    <citation type="journal article" date="2017" name="PLoS Biol.">
        <title>The sea cucumber genome provides insights into morphological evolution and visceral regeneration.</title>
        <authorList>
            <person name="Zhang X."/>
            <person name="Sun L."/>
            <person name="Yuan J."/>
            <person name="Sun Y."/>
            <person name="Gao Y."/>
            <person name="Zhang L."/>
            <person name="Li S."/>
            <person name="Dai H."/>
            <person name="Hamel J.F."/>
            <person name="Liu C."/>
            <person name="Yu Y."/>
            <person name="Liu S."/>
            <person name="Lin W."/>
            <person name="Guo K."/>
            <person name="Jin S."/>
            <person name="Xu P."/>
            <person name="Storey K.B."/>
            <person name="Huan P."/>
            <person name="Zhang T."/>
            <person name="Zhou Y."/>
            <person name="Zhang J."/>
            <person name="Lin C."/>
            <person name="Li X."/>
            <person name="Xing L."/>
            <person name="Huo D."/>
            <person name="Sun M."/>
            <person name="Wang L."/>
            <person name="Mercier A."/>
            <person name="Li F."/>
            <person name="Yang H."/>
            <person name="Xiang J."/>
        </authorList>
    </citation>
    <scope>NUCLEOTIDE SEQUENCE [LARGE SCALE GENOMIC DNA]</scope>
    <source>
        <strain evidence="6">Shaxun</strain>
        <tissue evidence="6">Muscle</tissue>
    </source>
</reference>
<dbReference type="InterPro" id="IPR001298">
    <property type="entry name" value="Filamin/ABP280_rpt"/>
</dbReference>
<dbReference type="Pfam" id="PF00643">
    <property type="entry name" value="zf-B_box"/>
    <property type="match status" value="1"/>
</dbReference>
<evidence type="ECO:0000256" key="2">
    <source>
        <dbReference type="PROSITE-ProRule" id="PRU00024"/>
    </source>
</evidence>
<dbReference type="PROSITE" id="PS50194">
    <property type="entry name" value="FILAMIN_REPEAT"/>
    <property type="match status" value="1"/>
</dbReference>